<feature type="domain" description="DUF630" evidence="3">
    <location>
        <begin position="1"/>
        <end position="59"/>
    </location>
</feature>
<keyword evidence="5" id="KW-1185">Reference proteome</keyword>
<feature type="compositionally biased region" description="Basic residues" evidence="1">
    <location>
        <begin position="100"/>
        <end position="109"/>
    </location>
</feature>
<evidence type="ECO:0000313" key="4">
    <source>
        <dbReference type="EMBL" id="KZV24329.1"/>
    </source>
</evidence>
<evidence type="ECO:0000256" key="1">
    <source>
        <dbReference type="SAM" id="MobiDB-lite"/>
    </source>
</evidence>
<evidence type="ECO:0008006" key="6">
    <source>
        <dbReference type="Google" id="ProtNLM"/>
    </source>
</evidence>
<feature type="compositionally biased region" description="Pro residues" evidence="1">
    <location>
        <begin position="73"/>
        <end position="93"/>
    </location>
</feature>
<dbReference type="OrthoDB" id="1919226at2759"/>
<dbReference type="SUPFAM" id="SSF103657">
    <property type="entry name" value="BAR/IMD domain-like"/>
    <property type="match status" value="1"/>
</dbReference>
<dbReference type="Gene3D" id="1.20.1270.60">
    <property type="entry name" value="Arfaptin homology (AH) domain/BAR domain"/>
    <property type="match status" value="1"/>
</dbReference>
<dbReference type="Pfam" id="PF04783">
    <property type="entry name" value="DUF630"/>
    <property type="match status" value="1"/>
</dbReference>
<feature type="region of interest" description="Disordered" evidence="1">
    <location>
        <begin position="59"/>
        <end position="159"/>
    </location>
</feature>
<organism evidence="4 5">
    <name type="scientific">Dorcoceras hygrometricum</name>
    <dbReference type="NCBI Taxonomy" id="472368"/>
    <lineage>
        <taxon>Eukaryota</taxon>
        <taxon>Viridiplantae</taxon>
        <taxon>Streptophyta</taxon>
        <taxon>Embryophyta</taxon>
        <taxon>Tracheophyta</taxon>
        <taxon>Spermatophyta</taxon>
        <taxon>Magnoliopsida</taxon>
        <taxon>eudicotyledons</taxon>
        <taxon>Gunneridae</taxon>
        <taxon>Pentapetalae</taxon>
        <taxon>asterids</taxon>
        <taxon>lamiids</taxon>
        <taxon>Lamiales</taxon>
        <taxon>Gesneriaceae</taxon>
        <taxon>Didymocarpoideae</taxon>
        <taxon>Trichosporeae</taxon>
        <taxon>Loxocarpinae</taxon>
        <taxon>Dorcoceras</taxon>
    </lineage>
</organism>
<dbReference type="AlphaFoldDB" id="A0A2Z7AXY8"/>
<evidence type="ECO:0000259" key="2">
    <source>
        <dbReference type="Pfam" id="PF04782"/>
    </source>
</evidence>
<dbReference type="PANTHER" id="PTHR21450:SF21">
    <property type="entry name" value="REDUCTASE SUBUNIT C, PUTATIVE (DUF630 AND DUF632)-RELATED"/>
    <property type="match status" value="1"/>
</dbReference>
<dbReference type="InterPro" id="IPR027267">
    <property type="entry name" value="AH/BAR_dom_sf"/>
</dbReference>
<gene>
    <name evidence="4" type="ORF">F511_01811</name>
</gene>
<evidence type="ECO:0000313" key="5">
    <source>
        <dbReference type="Proteomes" id="UP000250235"/>
    </source>
</evidence>
<sequence>MGCIASRIDREERVKICRERKRLMKQLLGCRKEFADALLVYLRSLKNTGSTLRQFTESESLELEENTSDFAFPPSPPAPPPPLPPSPPPPPSFSPDLRKLRNKHPHPKGHSAAEEEITELDDDNKHTPPPPPTGSSWDYWDPFGSSSPHHDKLSEAMEQEEENWAETNTEFVDEDEEAAVDATREIDPIPVKQQRVELTDDNSSMMSWHAKDTADMGMVVWRNNKTLSTIVKDLDEYFLKASGAVKNIAVVIDINMGDSFRYDGIKENKRKRSNSRKVFRALTWSWSLKSFQSSREDELLSESNEPCRPGAHRIALQKLYSEEQKLHKDVKEEVNAKVEYGRKSLLLQRQEEDHDWTKAEKTRLTIESLESYILSMQESIDGSCSTISKLINEELHPQIIALASGLMHMWHTMHKCHQVQSHLSQQLIHLADQQHIEPTSEYHLQAAAQLHTEVTSWYNSFCKLVKFQREYVGILRKWTELTSCLANIGTPQSINSLKLDALLGEWQRQLNTLHDKLVAEAIKGLVSAVETIVLQQQEEYNMRKRSEKLGRKLERELSSLSEIEFKFEGSFSLEEANSVTASKHPLLIRRAKVEALKALVDNEKSKYVNCIKATQAMILNNLQTRLPNVFDALKDYSKACVHSFEAILDGHIELEQRDVN</sequence>
<dbReference type="InterPro" id="IPR006868">
    <property type="entry name" value="DUF630"/>
</dbReference>
<dbReference type="EMBL" id="KV012839">
    <property type="protein sequence ID" value="KZV24329.1"/>
    <property type="molecule type" value="Genomic_DNA"/>
</dbReference>
<evidence type="ECO:0000259" key="3">
    <source>
        <dbReference type="Pfam" id="PF04783"/>
    </source>
</evidence>
<proteinExistence type="predicted"/>
<dbReference type="PANTHER" id="PTHR21450">
    <property type="entry name" value="PROTEIN ALTERED PHOSPHATE STARVATION RESPONSE 1"/>
    <property type="match status" value="1"/>
</dbReference>
<dbReference type="Proteomes" id="UP000250235">
    <property type="component" value="Unassembled WGS sequence"/>
</dbReference>
<reference evidence="4 5" key="1">
    <citation type="journal article" date="2015" name="Proc. Natl. Acad. Sci. U.S.A.">
        <title>The resurrection genome of Boea hygrometrica: A blueprint for survival of dehydration.</title>
        <authorList>
            <person name="Xiao L."/>
            <person name="Yang G."/>
            <person name="Zhang L."/>
            <person name="Yang X."/>
            <person name="Zhao S."/>
            <person name="Ji Z."/>
            <person name="Zhou Q."/>
            <person name="Hu M."/>
            <person name="Wang Y."/>
            <person name="Chen M."/>
            <person name="Xu Y."/>
            <person name="Jin H."/>
            <person name="Xiao X."/>
            <person name="Hu G."/>
            <person name="Bao F."/>
            <person name="Hu Y."/>
            <person name="Wan P."/>
            <person name="Li L."/>
            <person name="Deng X."/>
            <person name="Kuang T."/>
            <person name="Xiang C."/>
            <person name="Zhu J.K."/>
            <person name="Oliver M.J."/>
            <person name="He Y."/>
        </authorList>
    </citation>
    <scope>NUCLEOTIDE SEQUENCE [LARGE SCALE GENOMIC DNA]</scope>
    <source>
        <strain evidence="5">cv. XS01</strain>
    </source>
</reference>
<dbReference type="Pfam" id="PF04782">
    <property type="entry name" value="DUF632"/>
    <property type="match status" value="1"/>
</dbReference>
<accession>A0A2Z7AXY8</accession>
<dbReference type="InterPro" id="IPR006867">
    <property type="entry name" value="DUF632"/>
</dbReference>
<protein>
    <recommendedName>
        <fullName evidence="6">DUF632 domain-containing protein</fullName>
    </recommendedName>
</protein>
<feature type="domain" description="DUF632" evidence="2">
    <location>
        <begin position="227"/>
        <end position="530"/>
    </location>
</feature>
<name>A0A2Z7AXY8_9LAMI</name>